<dbReference type="PANTHER" id="PTHR11133:SF22">
    <property type="entry name" value="ALPHA-AMINOADIPIC SEMIALDEHYDE SYNTHASE, MITOCHONDRIAL"/>
    <property type="match status" value="1"/>
</dbReference>
<dbReference type="InterPro" id="IPR005097">
    <property type="entry name" value="Sacchrp_dh_NADP-bd"/>
</dbReference>
<comment type="caution">
    <text evidence="4">The sequence shown here is derived from an EMBL/GenBank/DDBJ whole genome shotgun (WGS) entry which is preliminary data.</text>
</comment>
<proteinExistence type="predicted"/>
<keyword evidence="1" id="KW-0560">Oxidoreductase</keyword>
<evidence type="ECO:0000256" key="1">
    <source>
        <dbReference type="ARBA" id="ARBA00023002"/>
    </source>
</evidence>
<dbReference type="Proteomes" id="UP000198733">
    <property type="component" value="Unassembled WGS sequence"/>
</dbReference>
<evidence type="ECO:0000259" key="2">
    <source>
        <dbReference type="Pfam" id="PF03435"/>
    </source>
</evidence>
<evidence type="ECO:0000259" key="3">
    <source>
        <dbReference type="Pfam" id="PF16653"/>
    </source>
</evidence>
<evidence type="ECO:0000313" key="4">
    <source>
        <dbReference type="EMBL" id="SEP78764.1"/>
    </source>
</evidence>
<dbReference type="EMBL" id="FOEH01000001">
    <property type="protein sequence ID" value="SEP78764.1"/>
    <property type="molecule type" value="Genomic_DNA"/>
</dbReference>
<dbReference type="Gene3D" id="3.40.50.720">
    <property type="entry name" value="NAD(P)-binding Rossmann-like Domain"/>
    <property type="match status" value="2"/>
</dbReference>
<dbReference type="SUPFAM" id="SSF55347">
    <property type="entry name" value="Glyceraldehyde-3-phosphate dehydrogenase-like, C-terminal domain"/>
    <property type="match status" value="1"/>
</dbReference>
<feature type="domain" description="Saccharopine dehydrogenase NADP binding" evidence="2">
    <location>
        <begin position="3"/>
        <end position="121"/>
    </location>
</feature>
<evidence type="ECO:0000313" key="5">
    <source>
        <dbReference type="Proteomes" id="UP000198733"/>
    </source>
</evidence>
<protein>
    <submittedName>
        <fullName evidence="4">Saccharopine dehydrogenase, NADP-dependent</fullName>
    </submittedName>
</protein>
<accession>A0A1H9APS7</accession>
<organism evidence="4 5">
    <name type="scientific">Virgibacillus subterraneus</name>
    <dbReference type="NCBI Taxonomy" id="621109"/>
    <lineage>
        <taxon>Bacteria</taxon>
        <taxon>Bacillati</taxon>
        <taxon>Bacillota</taxon>
        <taxon>Bacilli</taxon>
        <taxon>Bacillales</taxon>
        <taxon>Bacillaceae</taxon>
        <taxon>Virgibacillus</taxon>
    </lineage>
</organism>
<dbReference type="InterPro" id="IPR051168">
    <property type="entry name" value="AASS"/>
</dbReference>
<sequence length="394" mass="43831">MKVVVFGGSGLQGRAAMYDLCTSPTVTKIICADVNFTGLDSFSNYLNMNKISKKTIDANNIQSLVDILEGADIAIDLLPKQFNSIVAKAAIEAKVHLVNCSYAQGLHDTVHEHAKEQEITIMPEAGLDPGIDLILCGYAASQLDEVHELYSYCGGVPSPEAANNALNYKISWNLDSTLMAYKRPATLLKNGEIIEIPAEEQHNKEWLKTISFPGFGTLEAIPNGNAIKFARLLGIDKSVVNTERRTLRWIGHGEFWSKMSALGFLSKEPVEGLPIELTPHQFLRAHLEPQLQYEADEKDLVLMRNIVKGIKDEQIVELTYDLVDKRDLETGLFAMNRTVGFTASIVAQMIVKEQITKPGLLSPIKDIPFEIFFKEINHRGIIIQESKQLVKTNH</sequence>
<feature type="domain" description="Saccharopine dehydrogenase-like C-terminal" evidence="3">
    <location>
        <begin position="126"/>
        <end position="381"/>
    </location>
</feature>
<dbReference type="Gene3D" id="3.30.360.10">
    <property type="entry name" value="Dihydrodipicolinate Reductase, domain 2"/>
    <property type="match status" value="1"/>
</dbReference>
<dbReference type="RefSeq" id="WP_092502546.1">
    <property type="nucleotide sequence ID" value="NZ_FOEH01000001.1"/>
</dbReference>
<reference evidence="4 5" key="1">
    <citation type="submission" date="2016-10" db="EMBL/GenBank/DDBJ databases">
        <authorList>
            <person name="Varghese N."/>
            <person name="Submissions S."/>
        </authorList>
    </citation>
    <scope>NUCLEOTIDE SEQUENCE [LARGE SCALE GENOMIC DNA]</scope>
    <source>
        <strain evidence="4 5">CGMCC 1.7734</strain>
    </source>
</reference>
<dbReference type="InterPro" id="IPR032095">
    <property type="entry name" value="Sacchrp_dh-like_C"/>
</dbReference>
<name>A0A1H9APS7_9BACI</name>
<dbReference type="Pfam" id="PF16653">
    <property type="entry name" value="Sacchrp_dh_C"/>
    <property type="match status" value="1"/>
</dbReference>
<dbReference type="Pfam" id="PF03435">
    <property type="entry name" value="Sacchrp_dh_NADP"/>
    <property type="match status" value="1"/>
</dbReference>
<dbReference type="PANTHER" id="PTHR11133">
    <property type="entry name" value="SACCHAROPINE DEHYDROGENASE"/>
    <property type="match status" value="1"/>
</dbReference>
<gene>
    <name evidence="4" type="ORF">SAMN05216232_0888</name>
</gene>
<keyword evidence="5" id="KW-1185">Reference proteome</keyword>
<dbReference type="InterPro" id="IPR036291">
    <property type="entry name" value="NAD(P)-bd_dom_sf"/>
</dbReference>
<dbReference type="SUPFAM" id="SSF51735">
    <property type="entry name" value="NAD(P)-binding Rossmann-fold domains"/>
    <property type="match status" value="1"/>
</dbReference>